<gene>
    <name evidence="7" type="ORF">SGA02_13190</name>
</gene>
<feature type="coiled-coil region" evidence="4">
    <location>
        <begin position="51"/>
        <end position="189"/>
    </location>
</feature>
<keyword evidence="5" id="KW-0472">Membrane</keyword>
<dbReference type="SMART" id="SM00479">
    <property type="entry name" value="EXOIII"/>
    <property type="match status" value="1"/>
</dbReference>
<dbReference type="CDD" id="cd06127">
    <property type="entry name" value="DEDDh"/>
    <property type="match status" value="1"/>
</dbReference>
<dbReference type="PANTHER" id="PTHR30231:SF4">
    <property type="entry name" value="PROTEIN NEN2"/>
    <property type="match status" value="1"/>
</dbReference>
<keyword evidence="5" id="KW-1133">Transmembrane helix</keyword>
<dbReference type="Proteomes" id="UP000321057">
    <property type="component" value="Unassembled WGS sequence"/>
</dbReference>
<keyword evidence="1" id="KW-0540">Nuclease</keyword>
<accession>A0ABQ0Y259</accession>
<name>A0ABQ0Y259_STAGA</name>
<dbReference type="Gene3D" id="3.30.420.10">
    <property type="entry name" value="Ribonuclease H-like superfamily/Ribonuclease H"/>
    <property type="match status" value="1"/>
</dbReference>
<organism evidence="7 8">
    <name type="scientific">Staphylococcus gallinarum</name>
    <dbReference type="NCBI Taxonomy" id="1293"/>
    <lineage>
        <taxon>Bacteria</taxon>
        <taxon>Bacillati</taxon>
        <taxon>Bacillota</taxon>
        <taxon>Bacilli</taxon>
        <taxon>Bacillales</taxon>
        <taxon>Staphylococcaceae</taxon>
        <taxon>Staphylococcus</taxon>
    </lineage>
</organism>
<dbReference type="InterPro" id="IPR036397">
    <property type="entry name" value="RNaseH_sf"/>
</dbReference>
<sequence>MKKGLYWGFIVFSAFMLIGGISIIIENGLGVVDLLLLIFFISIIIFCLFKLNKHKKQKHQLEDNNSNLNNFQVENDKLKKQLDSIKKELDDKNNSLEIEKSKLRNADNTESKLYEFRNENNNLKKELNDVKKELKKKSKDLENEKSKQPKVIVEEKIVETESKKMQKNIDMLNMKLKLKEDYIQELEENQIINKSQNQEISEEVITSKIAENTIHEKPLDLNYTKIKKLTKDFVVLDFETTGLKYDINEIIQYGIVEFKDGIIVNEHTQYFKPDKPVGKTVMRKTGITNEFLENKPKLSIYHLKELLSYIEQKTIVAHNAPFDMKFLLKNLHDFNINHEKFRVFDTLTSSRKLINETPNHKLETLKNYFELDEGDSHQALNDARTTGKLALLLLSRMD</sequence>
<dbReference type="InterPro" id="IPR013520">
    <property type="entry name" value="Ribonucl_H"/>
</dbReference>
<comment type="caution">
    <text evidence="7">The sequence shown here is derived from an EMBL/GenBank/DDBJ whole genome shotgun (WGS) entry which is preliminary data.</text>
</comment>
<proteinExistence type="predicted"/>
<dbReference type="NCBIfam" id="TIGR00573">
    <property type="entry name" value="dnaq"/>
    <property type="match status" value="1"/>
</dbReference>
<evidence type="ECO:0000256" key="5">
    <source>
        <dbReference type="SAM" id="Phobius"/>
    </source>
</evidence>
<dbReference type="RefSeq" id="WP_052495417.1">
    <property type="nucleotide sequence ID" value="NZ_BKAX01000003.1"/>
</dbReference>
<keyword evidence="2" id="KW-0378">Hydrolase</keyword>
<keyword evidence="4" id="KW-0175">Coiled coil</keyword>
<evidence type="ECO:0000259" key="6">
    <source>
        <dbReference type="SMART" id="SM00479"/>
    </source>
</evidence>
<evidence type="ECO:0000313" key="7">
    <source>
        <dbReference type="EMBL" id="GEQ05491.1"/>
    </source>
</evidence>
<dbReference type="GeneID" id="93844852"/>
<keyword evidence="5" id="KW-0812">Transmembrane</keyword>
<feature type="domain" description="Exonuclease" evidence="6">
    <location>
        <begin position="232"/>
        <end position="398"/>
    </location>
</feature>
<keyword evidence="3" id="KW-0269">Exonuclease</keyword>
<dbReference type="PANTHER" id="PTHR30231">
    <property type="entry name" value="DNA POLYMERASE III SUBUNIT EPSILON"/>
    <property type="match status" value="1"/>
</dbReference>
<dbReference type="SUPFAM" id="SSF53098">
    <property type="entry name" value="Ribonuclease H-like"/>
    <property type="match status" value="1"/>
</dbReference>
<reference evidence="7 8" key="1">
    <citation type="submission" date="2019-07" db="EMBL/GenBank/DDBJ databases">
        <title>Whole genome shotgun sequence of Staphylococcus gallinarum NBRC 109767.</title>
        <authorList>
            <person name="Hosoyama A."/>
            <person name="Uohara A."/>
            <person name="Ohji S."/>
            <person name="Ichikawa N."/>
        </authorList>
    </citation>
    <scope>NUCLEOTIDE SEQUENCE [LARGE SCALE GENOMIC DNA]</scope>
    <source>
        <strain evidence="7 8">NBRC 109767</strain>
    </source>
</reference>
<dbReference type="EMBL" id="BKAX01000003">
    <property type="protein sequence ID" value="GEQ05491.1"/>
    <property type="molecule type" value="Genomic_DNA"/>
</dbReference>
<dbReference type="InterPro" id="IPR012337">
    <property type="entry name" value="RNaseH-like_sf"/>
</dbReference>
<keyword evidence="8" id="KW-1185">Reference proteome</keyword>
<evidence type="ECO:0000313" key="8">
    <source>
        <dbReference type="Proteomes" id="UP000321057"/>
    </source>
</evidence>
<evidence type="ECO:0000256" key="1">
    <source>
        <dbReference type="ARBA" id="ARBA00022722"/>
    </source>
</evidence>
<evidence type="ECO:0000256" key="3">
    <source>
        <dbReference type="ARBA" id="ARBA00022839"/>
    </source>
</evidence>
<feature type="transmembrane region" description="Helical" evidence="5">
    <location>
        <begin position="5"/>
        <end position="25"/>
    </location>
</feature>
<dbReference type="Pfam" id="PF00929">
    <property type="entry name" value="RNase_T"/>
    <property type="match status" value="1"/>
</dbReference>
<protein>
    <recommendedName>
        <fullName evidence="6">Exonuclease domain-containing protein</fullName>
    </recommendedName>
</protein>
<evidence type="ECO:0000256" key="4">
    <source>
        <dbReference type="SAM" id="Coils"/>
    </source>
</evidence>
<dbReference type="InterPro" id="IPR006054">
    <property type="entry name" value="DnaQ"/>
</dbReference>
<feature type="transmembrane region" description="Helical" evidence="5">
    <location>
        <begin position="31"/>
        <end position="49"/>
    </location>
</feature>
<evidence type="ECO:0000256" key="2">
    <source>
        <dbReference type="ARBA" id="ARBA00022801"/>
    </source>
</evidence>